<dbReference type="InterPro" id="IPR029044">
    <property type="entry name" value="Nucleotide-diphossugar_trans"/>
</dbReference>
<organism evidence="1 2">
    <name type="scientific">Sulfurirhabdus autotrophica</name>
    <dbReference type="NCBI Taxonomy" id="1706046"/>
    <lineage>
        <taxon>Bacteria</taxon>
        <taxon>Pseudomonadati</taxon>
        <taxon>Pseudomonadota</taxon>
        <taxon>Betaproteobacteria</taxon>
        <taxon>Nitrosomonadales</taxon>
        <taxon>Sulfuricellaceae</taxon>
        <taxon>Sulfurirhabdus</taxon>
    </lineage>
</organism>
<dbReference type="Proteomes" id="UP000295367">
    <property type="component" value="Unassembled WGS sequence"/>
</dbReference>
<dbReference type="OrthoDB" id="8561892at2"/>
<protein>
    <recommendedName>
        <fullName evidence="3">Glycosyl transferase family 2</fullName>
    </recommendedName>
</protein>
<dbReference type="SUPFAM" id="SSF53448">
    <property type="entry name" value="Nucleotide-diphospho-sugar transferases"/>
    <property type="match status" value="1"/>
</dbReference>
<evidence type="ECO:0000313" key="2">
    <source>
        <dbReference type="Proteomes" id="UP000295367"/>
    </source>
</evidence>
<comment type="caution">
    <text evidence="1">The sequence shown here is derived from an EMBL/GenBank/DDBJ whole genome shotgun (WGS) entry which is preliminary data.</text>
</comment>
<proteinExistence type="predicted"/>
<keyword evidence="2" id="KW-1185">Reference proteome</keyword>
<sequence>MFYSLKDKLRRKWFASQCKGILKTPPVTLERNCNLAVLSQLQHKDVLMFLLALKSFAREVPIGHVYLLNDGSLTESDINLLQAHIPELSFFELKDFQGTSCPRRGCWERLLAIAELVKKYYVIQLDSDTLTIGAMPELVECVKQGIAFTIGTWDNQTIETMEERCTTAKTRTPDASSHVQLMAEASLDKLKSYKTLHYVRGCAGFAGFPQNSFTKDFVEGISNEMHAAIGSKWSEWGSEQVMSNIVVANIANASVLPHPKYSDCKKMKLPQTVFIHFIGSCRFNTGVYANLGINIIKQLN</sequence>
<reference evidence="1 2" key="1">
    <citation type="submission" date="2019-03" db="EMBL/GenBank/DDBJ databases">
        <title>Genomic Encyclopedia of Type Strains, Phase IV (KMG-IV): sequencing the most valuable type-strain genomes for metagenomic binning, comparative biology and taxonomic classification.</title>
        <authorList>
            <person name="Goeker M."/>
        </authorList>
    </citation>
    <scope>NUCLEOTIDE SEQUENCE [LARGE SCALE GENOMIC DNA]</scope>
    <source>
        <strain evidence="1 2">DSM 100309</strain>
    </source>
</reference>
<dbReference type="AlphaFoldDB" id="A0A4R3Y757"/>
<gene>
    <name evidence="1" type="ORF">EDC63_10472</name>
</gene>
<name>A0A4R3Y757_9PROT</name>
<dbReference type="EMBL" id="SMCO01000004">
    <property type="protein sequence ID" value="TCV88115.1"/>
    <property type="molecule type" value="Genomic_DNA"/>
</dbReference>
<accession>A0A4R3Y757</accession>
<dbReference type="RefSeq" id="WP_124945749.1">
    <property type="nucleotide sequence ID" value="NZ_BHVT01000019.1"/>
</dbReference>
<evidence type="ECO:0008006" key="3">
    <source>
        <dbReference type="Google" id="ProtNLM"/>
    </source>
</evidence>
<evidence type="ECO:0000313" key="1">
    <source>
        <dbReference type="EMBL" id="TCV88115.1"/>
    </source>
</evidence>